<organism evidence="2 3">
    <name type="scientific">Caldinitratiruptor microaerophilus</name>
    <dbReference type="NCBI Taxonomy" id="671077"/>
    <lineage>
        <taxon>Bacteria</taxon>
        <taxon>Bacillati</taxon>
        <taxon>Bacillota</taxon>
        <taxon>Clostridia</taxon>
        <taxon>Eubacteriales</taxon>
        <taxon>Symbiobacteriaceae</taxon>
        <taxon>Caldinitratiruptor</taxon>
    </lineage>
</organism>
<evidence type="ECO:0000256" key="1">
    <source>
        <dbReference type="ARBA" id="ARBA00023186"/>
    </source>
</evidence>
<dbReference type="EMBL" id="AP025628">
    <property type="protein sequence ID" value="BDG62000.1"/>
    <property type="molecule type" value="Genomic_DNA"/>
</dbReference>
<keyword evidence="3" id="KW-1185">Reference proteome</keyword>
<keyword evidence="1" id="KW-0143">Chaperone</keyword>
<gene>
    <name evidence="2" type="ORF">caldi_30900</name>
</gene>
<sequence length="255" mass="27598">MADPQSAGAEVVRAEARGRVYAALSRAFLYPDPPLYEALVSGEFLTVLEEALAEVPEARGLWGAAAGAALRDALGRSLERLPTRAEWEGRYLRLLGQPAAPLCPPFETEYTASHLYMQTQAMADIAGFYRAFGVGLPEGGGRPDHIATELEFLYFLSVKEALALDDGHGERLAVCREAHSRFLEDHLGRWTGVLHALLRRHDEGGFYAALAGLTDAWVSLQCERAGALPRKVTRLTPLSRDGLDAGVAGAGRKGE</sequence>
<dbReference type="Gene3D" id="1.10.3480.10">
    <property type="entry name" value="TorD-like"/>
    <property type="match status" value="1"/>
</dbReference>
<dbReference type="SUPFAM" id="SSF89155">
    <property type="entry name" value="TorD-like"/>
    <property type="match status" value="1"/>
</dbReference>
<dbReference type="InterPro" id="IPR050289">
    <property type="entry name" value="TorD/DmsD_chaperones"/>
</dbReference>
<evidence type="ECO:0000313" key="2">
    <source>
        <dbReference type="EMBL" id="BDG62000.1"/>
    </source>
</evidence>
<dbReference type="InterPro" id="IPR036411">
    <property type="entry name" value="TorD-like_sf"/>
</dbReference>
<proteinExistence type="predicted"/>
<dbReference type="AlphaFoldDB" id="A0AA35G9B8"/>
<name>A0AA35G9B8_9FIRM</name>
<dbReference type="Pfam" id="PF02613">
    <property type="entry name" value="Nitrate_red_del"/>
    <property type="match status" value="1"/>
</dbReference>
<dbReference type="RefSeq" id="WP_264842613.1">
    <property type="nucleotide sequence ID" value="NZ_AP025628.1"/>
</dbReference>
<reference evidence="2" key="1">
    <citation type="submission" date="2022-03" db="EMBL/GenBank/DDBJ databases">
        <title>Complete genome sequence of Caldinitratiruptor microaerophilus.</title>
        <authorList>
            <person name="Mukaiyama R."/>
            <person name="Nishiyama T."/>
            <person name="Ueda K."/>
        </authorList>
    </citation>
    <scope>NUCLEOTIDE SEQUENCE</scope>
    <source>
        <strain evidence="2">JCM 16183</strain>
    </source>
</reference>
<dbReference type="PANTHER" id="PTHR34227">
    <property type="entry name" value="CHAPERONE PROTEIN YCDY"/>
    <property type="match status" value="1"/>
</dbReference>
<dbReference type="Proteomes" id="UP001163687">
    <property type="component" value="Chromosome"/>
</dbReference>
<dbReference type="KEGG" id="cmic:caldi_30900"/>
<dbReference type="InterPro" id="IPR020945">
    <property type="entry name" value="DMSO/NO3_reduct_chaperone"/>
</dbReference>
<accession>A0AA35G9B8</accession>
<protein>
    <submittedName>
        <fullName evidence="2">Uncharacterized protein</fullName>
    </submittedName>
</protein>
<dbReference type="PANTHER" id="PTHR34227:SF1">
    <property type="entry name" value="DIMETHYL SULFOXIDE REDUCTASE CHAPERONE-RELATED"/>
    <property type="match status" value="1"/>
</dbReference>
<evidence type="ECO:0000313" key="3">
    <source>
        <dbReference type="Proteomes" id="UP001163687"/>
    </source>
</evidence>